<evidence type="ECO:0000313" key="2">
    <source>
        <dbReference type="Proteomes" id="UP000494125"/>
    </source>
</evidence>
<protein>
    <submittedName>
        <fullName evidence="1">Uncharacterized protein</fullName>
    </submittedName>
</protein>
<evidence type="ECO:0000313" key="1">
    <source>
        <dbReference type="EMBL" id="VWB06330.1"/>
    </source>
</evidence>
<sequence>MSSHKSALVESAARPCVSDLSGAKHLNCAKGLSAPASLLAHATHTDCTRWFGMHPFCPRNAYGLHLAPHRFDGNSLLGPTFRKVVPFSFPACTRFVLGTQSPRPICTRCVPGIGI</sequence>
<organism evidence="1 2">
    <name type="scientific">Burkholderia diffusa</name>
    <dbReference type="NCBI Taxonomy" id="488732"/>
    <lineage>
        <taxon>Bacteria</taxon>
        <taxon>Pseudomonadati</taxon>
        <taxon>Pseudomonadota</taxon>
        <taxon>Betaproteobacteria</taxon>
        <taxon>Burkholderiales</taxon>
        <taxon>Burkholderiaceae</taxon>
        <taxon>Burkholderia</taxon>
        <taxon>Burkholderia cepacia complex</taxon>
    </lineage>
</organism>
<keyword evidence="2" id="KW-1185">Reference proteome</keyword>
<gene>
    <name evidence="1" type="ORF">BDI24065_00101</name>
</gene>
<dbReference type="EMBL" id="CABVPN010000001">
    <property type="protein sequence ID" value="VWB06330.1"/>
    <property type="molecule type" value="Genomic_DNA"/>
</dbReference>
<accession>A0A6P2GPE7</accession>
<reference evidence="1 2" key="1">
    <citation type="submission" date="2019-09" db="EMBL/GenBank/DDBJ databases">
        <authorList>
            <person name="Depoorter E."/>
        </authorList>
    </citation>
    <scope>NUCLEOTIDE SEQUENCE [LARGE SCALE GENOMIC DNA]</scope>
    <source>
        <strain evidence="1">LMG 24065</strain>
    </source>
</reference>
<dbReference type="Proteomes" id="UP000494125">
    <property type="component" value="Unassembled WGS sequence"/>
</dbReference>
<name>A0A6P2GPE7_9BURK</name>
<dbReference type="AlphaFoldDB" id="A0A6P2GPE7"/>
<proteinExistence type="predicted"/>